<keyword evidence="2" id="KW-1133">Transmembrane helix</keyword>
<feature type="compositionally biased region" description="Basic and acidic residues" evidence="1">
    <location>
        <begin position="180"/>
        <end position="193"/>
    </location>
</feature>
<feature type="domain" description="Far11/STRP C-terminal" evidence="4">
    <location>
        <begin position="122"/>
        <end position="529"/>
    </location>
</feature>
<evidence type="ECO:0000256" key="3">
    <source>
        <dbReference type="SAM" id="SignalP"/>
    </source>
</evidence>
<dbReference type="Pfam" id="PF11882">
    <property type="entry name" value="DUF3402"/>
    <property type="match status" value="1"/>
</dbReference>
<proteinExistence type="predicted"/>
<feature type="region of interest" description="Disordered" evidence="1">
    <location>
        <begin position="175"/>
        <end position="208"/>
    </location>
</feature>
<dbReference type="InterPro" id="IPR021819">
    <property type="entry name" value="Far11/STRP_C"/>
</dbReference>
<dbReference type="PANTHER" id="PTHR13239:SF4">
    <property type="entry name" value="AT25231P"/>
    <property type="match status" value="1"/>
</dbReference>
<dbReference type="PANTHER" id="PTHR13239">
    <property type="entry name" value="PROTEIN REQUIRED FOR HYPHAL ANASTOMOSIS HAM-2"/>
    <property type="match status" value="1"/>
</dbReference>
<dbReference type="OrthoDB" id="18234at2759"/>
<organism evidence="5 6">
    <name type="scientific">Reticulomyxa filosa</name>
    <dbReference type="NCBI Taxonomy" id="46433"/>
    <lineage>
        <taxon>Eukaryota</taxon>
        <taxon>Sar</taxon>
        <taxon>Rhizaria</taxon>
        <taxon>Retaria</taxon>
        <taxon>Foraminifera</taxon>
        <taxon>Monothalamids</taxon>
        <taxon>Reticulomyxidae</taxon>
        <taxon>Reticulomyxa</taxon>
    </lineage>
</organism>
<feature type="signal peptide" evidence="3">
    <location>
        <begin position="1"/>
        <end position="25"/>
    </location>
</feature>
<keyword evidence="6" id="KW-1185">Reference proteome</keyword>
<sequence>MKNNNNTFFLHLFVLLNNNMRIVYGAGLASQLNDISRHVGAVSRGVDVYSKKARIKQLYTFCRDIEQVWTPLLIVPPSKCVDEKKDMQEPIYQEYPWHFLNDELCLERAKPNIHIFQSSSIPPSLKQAVNVLHKHVYLVGERQQLLYFWNDLYCCLIYLFVFSTKKKKNNINNKVSSTKLNDKKDKKEVKDKNNYNNDKNNNNNNNNVWTKENVMEHNNRLSSYVRFLVRLLSVCARETLAAKSRVEGQGPPDIRWELMLHVPLAKDTLSGAEIRRHQDIVAFVVSSILISLLKLFRTHEKNNQKEQKNKQKNIYIYIYIYIYTYICTIYTSIMRPATIANISKNEYLAHLSTFAESNIPDTRRNTCVCNFLRVIQKCIKYSEVNCKYLVDCKAYFSLKKYAADNVPLEIRYYALKIFKSIMPWLDPAFRQNNMNIVSGIWHLVRIDFNDTWLSVANKDEKNEEKKQINVEVEHDTKPYSSKKIFVDDVAQQSETKANKRQSNVYNGNKASKLSKGKQFQMTYAHRYYDIMSIPDKERIKVCVLIAYCCISC</sequence>
<feature type="chain" id="PRO_5004974764" description="Far11/STRP C-terminal domain-containing protein" evidence="3">
    <location>
        <begin position="26"/>
        <end position="552"/>
    </location>
</feature>
<evidence type="ECO:0000259" key="4">
    <source>
        <dbReference type="SMART" id="SM01293"/>
    </source>
</evidence>
<accession>X6LJ58</accession>
<evidence type="ECO:0000313" key="6">
    <source>
        <dbReference type="Proteomes" id="UP000023152"/>
    </source>
</evidence>
<dbReference type="InterPro" id="IPR040185">
    <property type="entry name" value="Far11/STRP"/>
</dbReference>
<keyword evidence="2" id="KW-0812">Transmembrane</keyword>
<dbReference type="GO" id="GO:0005829">
    <property type="term" value="C:cytosol"/>
    <property type="evidence" value="ECO:0007669"/>
    <property type="project" value="TreeGrafter"/>
</dbReference>
<dbReference type="AlphaFoldDB" id="X6LJ58"/>
<feature type="transmembrane region" description="Helical" evidence="2">
    <location>
        <begin position="316"/>
        <end position="334"/>
    </location>
</feature>
<dbReference type="EMBL" id="ASPP01038964">
    <property type="protein sequence ID" value="ETO01192.1"/>
    <property type="molecule type" value="Genomic_DNA"/>
</dbReference>
<evidence type="ECO:0000256" key="2">
    <source>
        <dbReference type="SAM" id="Phobius"/>
    </source>
</evidence>
<keyword evidence="3" id="KW-0732">Signal</keyword>
<keyword evidence="2" id="KW-0472">Membrane</keyword>
<gene>
    <name evidence="5" type="ORF">RFI_36246</name>
</gene>
<evidence type="ECO:0000256" key="1">
    <source>
        <dbReference type="SAM" id="MobiDB-lite"/>
    </source>
</evidence>
<feature type="compositionally biased region" description="Low complexity" evidence="1">
    <location>
        <begin position="194"/>
        <end position="207"/>
    </location>
</feature>
<reference evidence="5 6" key="1">
    <citation type="journal article" date="2013" name="Curr. Biol.">
        <title>The Genome of the Foraminiferan Reticulomyxa filosa.</title>
        <authorList>
            <person name="Glockner G."/>
            <person name="Hulsmann N."/>
            <person name="Schleicher M."/>
            <person name="Noegel A.A."/>
            <person name="Eichinger L."/>
            <person name="Gallinger C."/>
            <person name="Pawlowski J."/>
            <person name="Sierra R."/>
            <person name="Euteneuer U."/>
            <person name="Pillet L."/>
            <person name="Moustafa A."/>
            <person name="Platzer M."/>
            <person name="Groth M."/>
            <person name="Szafranski K."/>
            <person name="Schliwa M."/>
        </authorList>
    </citation>
    <scope>NUCLEOTIDE SEQUENCE [LARGE SCALE GENOMIC DNA]</scope>
</reference>
<evidence type="ECO:0000313" key="5">
    <source>
        <dbReference type="EMBL" id="ETO01192.1"/>
    </source>
</evidence>
<comment type="caution">
    <text evidence="5">The sequence shown here is derived from an EMBL/GenBank/DDBJ whole genome shotgun (WGS) entry which is preliminary data.</text>
</comment>
<protein>
    <recommendedName>
        <fullName evidence="4">Far11/STRP C-terminal domain-containing protein</fullName>
    </recommendedName>
</protein>
<dbReference type="GO" id="GO:0007010">
    <property type="term" value="P:cytoskeleton organization"/>
    <property type="evidence" value="ECO:0007669"/>
    <property type="project" value="TreeGrafter"/>
</dbReference>
<name>X6LJ58_RETFI</name>
<dbReference type="SMART" id="SM01293">
    <property type="entry name" value="DUF3402"/>
    <property type="match status" value="1"/>
</dbReference>
<dbReference type="Proteomes" id="UP000023152">
    <property type="component" value="Unassembled WGS sequence"/>
</dbReference>